<sequence length="74" mass="7856">MEVRIGIVNAPRELSFESNQPASEVEAAVNASLAGKALTLELRDEHGSLFIVPTAGIAYVQVGSEESRRVGFVA</sequence>
<dbReference type="EMBL" id="CP042305">
    <property type="protein sequence ID" value="QDZ14357.1"/>
    <property type="molecule type" value="Genomic_DNA"/>
</dbReference>
<proteinExistence type="predicted"/>
<accession>A0A5B8M106</accession>
<reference evidence="1 2" key="1">
    <citation type="submission" date="2019-07" db="EMBL/GenBank/DDBJ databases">
        <title>Full genome sequence of Humibacter sp. WJ7-1.</title>
        <authorList>
            <person name="Im W.-T."/>
        </authorList>
    </citation>
    <scope>NUCLEOTIDE SEQUENCE [LARGE SCALE GENOMIC DNA]</scope>
    <source>
        <strain evidence="1 2">WJ7-1</strain>
    </source>
</reference>
<evidence type="ECO:0000313" key="2">
    <source>
        <dbReference type="Proteomes" id="UP000320216"/>
    </source>
</evidence>
<keyword evidence="2" id="KW-1185">Reference proteome</keyword>
<protein>
    <submittedName>
        <fullName evidence="1">DUF3107 domain-containing protein</fullName>
    </submittedName>
</protein>
<dbReference type="AlphaFoldDB" id="A0A5B8M106"/>
<organism evidence="1 2">
    <name type="scientific">Humibacter ginsenosidimutans</name>
    <dbReference type="NCBI Taxonomy" id="2599293"/>
    <lineage>
        <taxon>Bacteria</taxon>
        <taxon>Bacillati</taxon>
        <taxon>Actinomycetota</taxon>
        <taxon>Actinomycetes</taxon>
        <taxon>Micrococcales</taxon>
        <taxon>Microbacteriaceae</taxon>
        <taxon>Humibacter</taxon>
    </lineage>
</organism>
<dbReference type="Proteomes" id="UP000320216">
    <property type="component" value="Chromosome"/>
</dbReference>
<dbReference type="Pfam" id="PF11305">
    <property type="entry name" value="DUF3107"/>
    <property type="match status" value="1"/>
</dbReference>
<dbReference type="OrthoDB" id="3268468at2"/>
<dbReference type="KEGG" id="huw:FPZ11_05900"/>
<evidence type="ECO:0000313" key="1">
    <source>
        <dbReference type="EMBL" id="QDZ14357.1"/>
    </source>
</evidence>
<dbReference type="InterPro" id="IPR021456">
    <property type="entry name" value="DUF3107"/>
</dbReference>
<gene>
    <name evidence="1" type="ORF">FPZ11_05900</name>
</gene>
<dbReference type="RefSeq" id="WP_146319173.1">
    <property type="nucleotide sequence ID" value="NZ_CP042305.1"/>
</dbReference>
<name>A0A5B8M106_9MICO</name>